<evidence type="ECO:0000259" key="1">
    <source>
        <dbReference type="Pfam" id="PF03819"/>
    </source>
</evidence>
<reference evidence="2" key="1">
    <citation type="submission" date="2019-11" db="EMBL/GenBank/DDBJ databases">
        <title>Microbial mats filling the niche in hypersaline microbial mats.</title>
        <authorList>
            <person name="Wong H.L."/>
            <person name="Macleod F.I."/>
            <person name="White R.A. III"/>
            <person name="Burns B.P."/>
        </authorList>
    </citation>
    <scope>NUCLEOTIDE SEQUENCE</scope>
    <source>
        <strain evidence="2">Bin_327</strain>
    </source>
</reference>
<dbReference type="Pfam" id="PF03819">
    <property type="entry name" value="MazG"/>
    <property type="match status" value="1"/>
</dbReference>
<dbReference type="Gene3D" id="1.10.287.1080">
    <property type="entry name" value="MazG-like"/>
    <property type="match status" value="1"/>
</dbReference>
<protein>
    <submittedName>
        <fullName evidence="2">Nucleotide pyrophosphohydrolase</fullName>
    </submittedName>
</protein>
<dbReference type="EMBL" id="WJKJ01000128">
    <property type="protein sequence ID" value="MBD3364361.1"/>
    <property type="molecule type" value="Genomic_DNA"/>
</dbReference>
<gene>
    <name evidence="2" type="ORF">GF359_04005</name>
</gene>
<dbReference type="SUPFAM" id="SSF101386">
    <property type="entry name" value="all-alpha NTP pyrophosphatases"/>
    <property type="match status" value="1"/>
</dbReference>
<dbReference type="InterPro" id="IPR004518">
    <property type="entry name" value="MazG-like_dom"/>
</dbReference>
<evidence type="ECO:0000313" key="2">
    <source>
        <dbReference type="EMBL" id="MBD3364361.1"/>
    </source>
</evidence>
<accession>A0A9D5QCU5</accession>
<evidence type="ECO:0000313" key="3">
    <source>
        <dbReference type="Proteomes" id="UP000630660"/>
    </source>
</evidence>
<dbReference type="AlphaFoldDB" id="A0A9D5QCU5"/>
<sequence>MESNLGVREFQRLIKEEFFHKDSTRGLAKTFIWFAEEVGELARAIRHDDRGHLEEEFADVFAWLCTMANLTGIDLEEVVRKKYAAGCPRCGNKPCTCKEAFK</sequence>
<dbReference type="PANTHER" id="PTHR42702:SF1">
    <property type="entry name" value="REGULATORY PROTEIN FOR BETA-LACTAMASE"/>
    <property type="match status" value="1"/>
</dbReference>
<dbReference type="Proteomes" id="UP000630660">
    <property type="component" value="Unassembled WGS sequence"/>
</dbReference>
<name>A0A9D5QCU5_UNCW3</name>
<feature type="domain" description="NTP pyrophosphohydrolase MazG-like" evidence="1">
    <location>
        <begin position="32"/>
        <end position="81"/>
    </location>
</feature>
<organism evidence="2 3">
    <name type="scientific">candidate division WOR-3 bacterium</name>
    <dbReference type="NCBI Taxonomy" id="2052148"/>
    <lineage>
        <taxon>Bacteria</taxon>
        <taxon>Bacteria division WOR-3</taxon>
    </lineage>
</organism>
<proteinExistence type="predicted"/>
<dbReference type="PANTHER" id="PTHR42702">
    <property type="entry name" value="NUCLEOTIDE PYROPHOSPHOHYDROLASE"/>
    <property type="match status" value="1"/>
</dbReference>
<dbReference type="CDD" id="cd11535">
    <property type="entry name" value="NTP-PPase_SsMazG"/>
    <property type="match status" value="1"/>
</dbReference>
<comment type="caution">
    <text evidence="2">The sequence shown here is derived from an EMBL/GenBank/DDBJ whole genome shotgun (WGS) entry which is preliminary data.</text>
</comment>